<dbReference type="Proteomes" id="UP001258017">
    <property type="component" value="Unassembled WGS sequence"/>
</dbReference>
<name>A0AAD9RXQ5_9HYME</name>
<feature type="region of interest" description="Disordered" evidence="1">
    <location>
        <begin position="174"/>
        <end position="200"/>
    </location>
</feature>
<keyword evidence="2" id="KW-0472">Membrane</keyword>
<proteinExistence type="predicted"/>
<evidence type="ECO:0000256" key="2">
    <source>
        <dbReference type="SAM" id="Phobius"/>
    </source>
</evidence>
<feature type="transmembrane region" description="Helical" evidence="2">
    <location>
        <begin position="234"/>
        <end position="255"/>
    </location>
</feature>
<organism evidence="3 4">
    <name type="scientific">Odynerus spinipes</name>
    <dbReference type="NCBI Taxonomy" id="1348599"/>
    <lineage>
        <taxon>Eukaryota</taxon>
        <taxon>Metazoa</taxon>
        <taxon>Ecdysozoa</taxon>
        <taxon>Arthropoda</taxon>
        <taxon>Hexapoda</taxon>
        <taxon>Insecta</taxon>
        <taxon>Pterygota</taxon>
        <taxon>Neoptera</taxon>
        <taxon>Endopterygota</taxon>
        <taxon>Hymenoptera</taxon>
        <taxon>Apocrita</taxon>
        <taxon>Aculeata</taxon>
        <taxon>Vespoidea</taxon>
        <taxon>Vespidae</taxon>
        <taxon>Eumeninae</taxon>
        <taxon>Odynerus</taxon>
    </lineage>
</organism>
<dbReference type="InterPro" id="IPR027417">
    <property type="entry name" value="P-loop_NTPase"/>
</dbReference>
<dbReference type="SUPFAM" id="SSF52540">
    <property type="entry name" value="P-loop containing nucleoside triphosphate hydrolases"/>
    <property type="match status" value="1"/>
</dbReference>
<comment type="caution">
    <text evidence="3">The sequence shown here is derived from an EMBL/GenBank/DDBJ whole genome shotgun (WGS) entry which is preliminary data.</text>
</comment>
<evidence type="ECO:0000313" key="3">
    <source>
        <dbReference type="EMBL" id="KAK2587877.1"/>
    </source>
</evidence>
<dbReference type="EMBL" id="JAIFRP010000006">
    <property type="protein sequence ID" value="KAK2587877.1"/>
    <property type="molecule type" value="Genomic_DNA"/>
</dbReference>
<reference evidence="3" key="2">
    <citation type="journal article" date="2023" name="Commun. Biol.">
        <title>Intrasexual cuticular hydrocarbon dimorphism in a wasp sheds light on hydrocarbon biosynthesis genes in Hymenoptera.</title>
        <authorList>
            <person name="Moris V.C."/>
            <person name="Podsiadlowski L."/>
            <person name="Martin S."/>
            <person name="Oeyen J.P."/>
            <person name="Donath A."/>
            <person name="Petersen M."/>
            <person name="Wilbrandt J."/>
            <person name="Misof B."/>
            <person name="Liedtke D."/>
            <person name="Thamm M."/>
            <person name="Scheiner R."/>
            <person name="Schmitt T."/>
            <person name="Niehuis O."/>
        </authorList>
    </citation>
    <scope>NUCLEOTIDE SEQUENCE</scope>
    <source>
        <strain evidence="3">GBR_01_08_01A</strain>
    </source>
</reference>
<evidence type="ECO:0000313" key="4">
    <source>
        <dbReference type="Proteomes" id="UP001258017"/>
    </source>
</evidence>
<keyword evidence="2" id="KW-0812">Transmembrane</keyword>
<keyword evidence="2" id="KW-1133">Transmembrane helix</keyword>
<feature type="compositionally biased region" description="Polar residues" evidence="1">
    <location>
        <begin position="175"/>
        <end position="184"/>
    </location>
</feature>
<evidence type="ECO:0000256" key="1">
    <source>
        <dbReference type="SAM" id="MobiDB-lite"/>
    </source>
</evidence>
<dbReference type="AlphaFoldDB" id="A0AAD9RXQ5"/>
<reference evidence="3" key="1">
    <citation type="submission" date="2021-08" db="EMBL/GenBank/DDBJ databases">
        <authorList>
            <person name="Misof B."/>
            <person name="Oliver O."/>
            <person name="Podsiadlowski L."/>
            <person name="Donath A."/>
            <person name="Peters R."/>
            <person name="Mayer C."/>
            <person name="Rust J."/>
            <person name="Gunkel S."/>
            <person name="Lesny P."/>
            <person name="Martin S."/>
            <person name="Oeyen J.P."/>
            <person name="Petersen M."/>
            <person name="Panagiotis P."/>
            <person name="Wilbrandt J."/>
            <person name="Tanja T."/>
        </authorList>
    </citation>
    <scope>NUCLEOTIDE SEQUENCE</scope>
    <source>
        <strain evidence="3">GBR_01_08_01A</strain>
        <tissue evidence="3">Thorax + abdomen</tissue>
    </source>
</reference>
<gene>
    <name evidence="3" type="ORF">KPH14_003974</name>
</gene>
<accession>A0AAD9RXQ5</accession>
<sequence>MAKISLPRCFKPEVETTVFVKRAKYKRRKETFENLLDVMEKHFAALKLLDNEPEHKLTRTASFSDLPSTRSRIFIEQCFQPPDSPGLIRQYSCEQIVDKGDNVRQVKISETVRADSNERRRMWEATIPYISNPGNTDWNLYKAIGDVPTTTKSHQDQIEYMEIDKSDLSDHNEENMGTANSVSPTEVIPPEPKTTETQMLNTCSQKEKYEETKKKCRSLTSPVVKNENRSATSFFSKLVFFMLIPILVFLIAASLNREEDVNKVLPSGVPKYACDHRPYFSNASIELQHKIYGQDEIILPLIRFLETYKACARMAVLVGSTGVGKSYTIDIIRRNFPTGSKILQYIPPLNKVEINEISSYRCNLVIFENLKENDILDVIDLSTEILKLEKTCVTILAVFNVEKVSRELSRTIQLDGKVAEIKAAFSKANINANIFGYKLLNEEALEKCIEQAIKDSYLDLSKNQVQEVKQSLLTSNSGCKGAYAKVQIIAKKPFSFCLSLTLTCFEEIYSFVRRVACRRRKKGTGEDYKRATAVAEGNSHHQVRRLDCVWISKDT</sequence>
<protein>
    <submittedName>
        <fullName evidence="3">Uncharacterized protein</fullName>
    </submittedName>
</protein>
<keyword evidence="4" id="KW-1185">Reference proteome</keyword>